<dbReference type="EMBL" id="KB445798">
    <property type="protein sequence ID" value="EMD36209.1"/>
    <property type="molecule type" value="Genomic_DNA"/>
</dbReference>
<feature type="compositionally biased region" description="Low complexity" evidence="2">
    <location>
        <begin position="600"/>
        <end position="609"/>
    </location>
</feature>
<feature type="compositionally biased region" description="Pro residues" evidence="2">
    <location>
        <begin position="610"/>
        <end position="621"/>
    </location>
</feature>
<dbReference type="AlphaFoldDB" id="M2PJ29"/>
<dbReference type="STRING" id="914234.M2PJ29"/>
<evidence type="ECO:0000313" key="4">
    <source>
        <dbReference type="Proteomes" id="UP000016930"/>
    </source>
</evidence>
<gene>
    <name evidence="3" type="ORF">CERSUDRAFT_115156</name>
</gene>
<feature type="compositionally biased region" description="Low complexity" evidence="2">
    <location>
        <begin position="446"/>
        <end position="460"/>
    </location>
</feature>
<dbReference type="Proteomes" id="UP000016930">
    <property type="component" value="Unassembled WGS sequence"/>
</dbReference>
<dbReference type="OrthoDB" id="5599269at2759"/>
<feature type="compositionally biased region" description="Polar residues" evidence="2">
    <location>
        <begin position="729"/>
        <end position="751"/>
    </location>
</feature>
<dbReference type="Pfam" id="PF13805">
    <property type="entry name" value="Pil1"/>
    <property type="match status" value="1"/>
</dbReference>
<feature type="compositionally biased region" description="Low complexity" evidence="2">
    <location>
        <begin position="555"/>
        <end position="569"/>
    </location>
</feature>
<feature type="compositionally biased region" description="Polar residues" evidence="2">
    <location>
        <begin position="712"/>
        <end position="723"/>
    </location>
</feature>
<feature type="compositionally biased region" description="Polar residues" evidence="2">
    <location>
        <begin position="578"/>
        <end position="593"/>
    </location>
</feature>
<dbReference type="Gene3D" id="1.20.1270.60">
    <property type="entry name" value="Arfaptin homology (AH) domain/BAR domain"/>
    <property type="match status" value="1"/>
</dbReference>
<organism evidence="3 4">
    <name type="scientific">Ceriporiopsis subvermispora (strain B)</name>
    <name type="common">White-rot fungus</name>
    <name type="synonym">Gelatoporia subvermispora</name>
    <dbReference type="NCBI Taxonomy" id="914234"/>
    <lineage>
        <taxon>Eukaryota</taxon>
        <taxon>Fungi</taxon>
        <taxon>Dikarya</taxon>
        <taxon>Basidiomycota</taxon>
        <taxon>Agaricomycotina</taxon>
        <taxon>Agaricomycetes</taxon>
        <taxon>Polyporales</taxon>
        <taxon>Gelatoporiaceae</taxon>
        <taxon>Gelatoporia</taxon>
    </lineage>
</organism>
<feature type="compositionally biased region" description="Polar residues" evidence="2">
    <location>
        <begin position="687"/>
        <end position="699"/>
    </location>
</feature>
<dbReference type="GO" id="GO:0005886">
    <property type="term" value="C:plasma membrane"/>
    <property type="evidence" value="ECO:0007669"/>
    <property type="project" value="TreeGrafter"/>
</dbReference>
<evidence type="ECO:0008006" key="5">
    <source>
        <dbReference type="Google" id="ProtNLM"/>
    </source>
</evidence>
<protein>
    <recommendedName>
        <fullName evidence="5">Eisosome component PIL1-domain-containing protein</fullName>
    </recommendedName>
</protein>
<keyword evidence="4" id="KW-1185">Reference proteome</keyword>
<accession>M2PJ29</accession>
<proteinExistence type="predicted"/>
<feature type="compositionally biased region" description="Pro residues" evidence="2">
    <location>
        <begin position="478"/>
        <end position="492"/>
    </location>
</feature>
<dbReference type="GO" id="GO:0070941">
    <property type="term" value="P:eisosome assembly"/>
    <property type="evidence" value="ECO:0007669"/>
    <property type="project" value="TreeGrafter"/>
</dbReference>
<feature type="coiled-coil region" evidence="1">
    <location>
        <begin position="98"/>
        <end position="163"/>
    </location>
</feature>
<evidence type="ECO:0000256" key="2">
    <source>
        <dbReference type="SAM" id="MobiDB-lite"/>
    </source>
</evidence>
<name>M2PJ29_CERS8</name>
<keyword evidence="1" id="KW-0175">Coiled coil</keyword>
<feature type="region of interest" description="Disordered" evidence="2">
    <location>
        <begin position="809"/>
        <end position="940"/>
    </location>
</feature>
<feature type="compositionally biased region" description="Low complexity" evidence="2">
    <location>
        <begin position="752"/>
        <end position="763"/>
    </location>
</feature>
<dbReference type="PANTHER" id="PTHR31962:SF6">
    <property type="entry name" value="EISOSOME COMPONENT PIL1-DOMAIN-CONTAINING PROTEIN"/>
    <property type="match status" value="1"/>
</dbReference>
<feature type="compositionally biased region" description="Low complexity" evidence="2">
    <location>
        <begin position="809"/>
        <end position="826"/>
    </location>
</feature>
<feature type="compositionally biased region" description="Polar residues" evidence="2">
    <location>
        <begin position="305"/>
        <end position="331"/>
    </location>
</feature>
<feature type="region of interest" description="Disordered" evidence="2">
    <location>
        <begin position="355"/>
        <end position="773"/>
    </location>
</feature>
<dbReference type="InterPro" id="IPR027267">
    <property type="entry name" value="AH/BAR_dom_sf"/>
</dbReference>
<dbReference type="InterPro" id="IPR028245">
    <property type="entry name" value="PIL1/LSP1"/>
</dbReference>
<evidence type="ECO:0000313" key="3">
    <source>
        <dbReference type="EMBL" id="EMD36209.1"/>
    </source>
</evidence>
<reference evidence="3 4" key="1">
    <citation type="journal article" date="2012" name="Proc. Natl. Acad. Sci. U.S.A.">
        <title>Comparative genomics of Ceriporiopsis subvermispora and Phanerochaete chrysosporium provide insight into selective ligninolysis.</title>
        <authorList>
            <person name="Fernandez-Fueyo E."/>
            <person name="Ruiz-Duenas F.J."/>
            <person name="Ferreira P."/>
            <person name="Floudas D."/>
            <person name="Hibbett D.S."/>
            <person name="Canessa P."/>
            <person name="Larrondo L.F."/>
            <person name="James T.Y."/>
            <person name="Seelenfreund D."/>
            <person name="Lobos S."/>
            <person name="Polanco R."/>
            <person name="Tello M."/>
            <person name="Honda Y."/>
            <person name="Watanabe T."/>
            <person name="Watanabe T."/>
            <person name="Ryu J.S."/>
            <person name="Kubicek C.P."/>
            <person name="Schmoll M."/>
            <person name="Gaskell J."/>
            <person name="Hammel K.E."/>
            <person name="St John F.J."/>
            <person name="Vanden Wymelenberg A."/>
            <person name="Sabat G."/>
            <person name="Splinter BonDurant S."/>
            <person name="Syed K."/>
            <person name="Yadav J.S."/>
            <person name="Doddapaneni H."/>
            <person name="Subramanian V."/>
            <person name="Lavin J.L."/>
            <person name="Oguiza J.A."/>
            <person name="Perez G."/>
            <person name="Pisabarro A.G."/>
            <person name="Ramirez L."/>
            <person name="Santoyo F."/>
            <person name="Master E."/>
            <person name="Coutinho P.M."/>
            <person name="Henrissat B."/>
            <person name="Lombard V."/>
            <person name="Magnuson J.K."/>
            <person name="Kuees U."/>
            <person name="Hori C."/>
            <person name="Igarashi K."/>
            <person name="Samejima M."/>
            <person name="Held B.W."/>
            <person name="Barry K.W."/>
            <person name="LaButti K.M."/>
            <person name="Lapidus A."/>
            <person name="Lindquist E.A."/>
            <person name="Lucas S.M."/>
            <person name="Riley R."/>
            <person name="Salamov A.A."/>
            <person name="Hoffmeister D."/>
            <person name="Schwenk D."/>
            <person name="Hadar Y."/>
            <person name="Yarden O."/>
            <person name="de Vries R.P."/>
            <person name="Wiebenga A."/>
            <person name="Stenlid J."/>
            <person name="Eastwood D."/>
            <person name="Grigoriev I.V."/>
            <person name="Berka R.M."/>
            <person name="Blanchette R.A."/>
            <person name="Kersten P."/>
            <person name="Martinez A.T."/>
            <person name="Vicuna R."/>
            <person name="Cullen D."/>
        </authorList>
    </citation>
    <scope>NUCLEOTIDE SEQUENCE [LARGE SCALE GENOMIC DNA]</scope>
    <source>
        <strain evidence="3 4">B</strain>
    </source>
</reference>
<evidence type="ECO:0000256" key="1">
    <source>
        <dbReference type="SAM" id="Coils"/>
    </source>
</evidence>
<feature type="region of interest" description="Disordered" evidence="2">
    <location>
        <begin position="246"/>
        <end position="343"/>
    </location>
</feature>
<dbReference type="GO" id="GO:0008289">
    <property type="term" value="F:lipid binding"/>
    <property type="evidence" value="ECO:0007669"/>
    <property type="project" value="TreeGrafter"/>
</dbReference>
<feature type="compositionally biased region" description="Polar residues" evidence="2">
    <location>
        <begin position="917"/>
        <end position="940"/>
    </location>
</feature>
<sequence>MFKRAASKIAHNTTMPVLAGNLAGNKDLRTLQDLITAEKSVLNSLQKLSNDVAKASEALKAWGLGEGEDLGDTLTASSALYIHFATALSSFANHEAAVREHMKAVRSREETLDELRRRRKSLAAKADSAEKTLSKMNPDNKNLQAQTDLLNKLREEIRVMDTDIMAEEASLADFKRMSAKTWMGLKFGGLLECSQKGTIIGELGKLVIEEIPMDTTEPGLPRAYYTGHARTEYLVAEAQRCVNEVAFSPDPNPNPSQLNVGTVSPGELPPVPQQSGQPFDYLSMGDNRRSSLSMPQIYDDRASAGTPSGMSQSSRLSQGPSGYTGLPQVQENGPLFPEAAPHPSVSALRDVSEFGTYPSGQYGPRSSSLRSPDDKASSPTAGRFSTFPGKAAGPRPPPGGPSSRPSSGMYSLPPTRNADGLLPLEVAHAQDSFSSSIADALENQWPSDDGPASPSASAGGSKFGKADEAKSNRMSYDAPPPMYTPVILPPGAAPAEPQFGGGRWDQGLSTDTARPGTSGGSHDDHQLAYTALDHDDEDLAPVHGHGHADRRVHFGNDGNADGAPADAAPIEQSHLDQEATQSSEGSITVTGHGSSVIAEPAPQQPIARIPSPPRSSSPPKLPTHQEEPSQDEESLNAAAAREVSRELDALMFNSPTSTAAPQPPSPLVPPKRPFATRSVSPRPPMDVNTTPSTTSSKLESSYVRERDRSLGSPLSSGGEQSPSAPSPTLARTSQDPVNNLPPGSTLNFTVRSPSPATSAASNPYRTPPEYMTPTTAAQSMYSLAASKIGSGSGSGSSLSLAGGAPRTISAAAFRRQQQLKQQSAPQPDSGSPMSDTNPLVVKKRPLPNQPYPSEVPHAGSPGGTGYPRVPSAPVPGGPTDPGARPDSTYRSVSAHQRESMASADDDYDYISAYVTEGSGQPGYSQGQFSTNLDSQNGGLR</sequence>
<dbReference type="HOGENOM" id="CLU_012875_0_0_1"/>
<dbReference type="PANTHER" id="PTHR31962">
    <property type="entry name" value="SPHINGOLIPID LONG CHAIN BASE-RESPONSIVE PROTEIN PIL1"/>
    <property type="match status" value="1"/>
</dbReference>
<dbReference type="GO" id="GO:0036286">
    <property type="term" value="C:eisosome filament"/>
    <property type="evidence" value="ECO:0007669"/>
    <property type="project" value="TreeGrafter"/>
</dbReference>
<feature type="compositionally biased region" description="Polar residues" evidence="2">
    <location>
        <begin position="828"/>
        <end position="837"/>
    </location>
</feature>
<feature type="compositionally biased region" description="Pro residues" evidence="2">
    <location>
        <begin position="661"/>
        <end position="672"/>
    </location>
</feature>
<dbReference type="GO" id="GO:0006897">
    <property type="term" value="P:endocytosis"/>
    <property type="evidence" value="ECO:0007669"/>
    <property type="project" value="TreeGrafter"/>
</dbReference>